<name>A0A1X3H3P1_9BRAD</name>
<evidence type="ECO:0000313" key="2">
    <source>
        <dbReference type="Proteomes" id="UP000193553"/>
    </source>
</evidence>
<gene>
    <name evidence="1" type="ORF">BSZ18_23340</name>
</gene>
<proteinExistence type="predicted"/>
<accession>A0A1X3H3P1</accession>
<evidence type="ECO:0000313" key="1">
    <source>
        <dbReference type="EMBL" id="OSJ06089.1"/>
    </source>
</evidence>
<sequence>MAADVPDVVILLDRNVVSEIVERFEDGKRIGSRSEFLDLLADKSVRLNPVLFAMEGNVRAMPTRELVRQQLDEVAAKLRKALPQAQLVLGSDSLRGALGLIDESRQGFERKQAFLMRIAPALAAPVGRKNVPARSAEIMAAANACGVARSSLVVLAALSSAVVPNGQSPAKRVLKFKAGYAEEDAYNALVDLRALEMLIYLFSWFPSVPTTFFTADRNLALLWSGLRASDFEARGRGVRCSLSPVEQLLPGAYANQWRSWAESPLTRETTLEHP</sequence>
<organism evidence="1 2">
    <name type="scientific">Bradyrhizobium canariense</name>
    <dbReference type="NCBI Taxonomy" id="255045"/>
    <lineage>
        <taxon>Bacteria</taxon>
        <taxon>Pseudomonadati</taxon>
        <taxon>Pseudomonadota</taxon>
        <taxon>Alphaproteobacteria</taxon>
        <taxon>Hyphomicrobiales</taxon>
        <taxon>Nitrobacteraceae</taxon>
        <taxon>Bradyrhizobium</taxon>
    </lineage>
</organism>
<dbReference type="Proteomes" id="UP000193553">
    <property type="component" value="Unassembled WGS sequence"/>
</dbReference>
<reference evidence="1 2" key="1">
    <citation type="submission" date="2017-03" db="EMBL/GenBank/DDBJ databases">
        <title>Whole genome sequences of fourteen strains of Bradyrhizobium canariense and one strain of Bradyrhizobium japonicum isolated from Lupinus (Papilionoideae: Genisteae) species in Algeria.</title>
        <authorList>
            <person name="Crovadore J."/>
            <person name="Chekireb D."/>
            <person name="Brachmann A."/>
            <person name="Chablais R."/>
            <person name="Cochard B."/>
            <person name="Lefort F."/>
        </authorList>
    </citation>
    <scope>NUCLEOTIDE SEQUENCE [LARGE SCALE GENOMIC DNA]</scope>
    <source>
        <strain evidence="1 2">UBMA195</strain>
    </source>
</reference>
<dbReference type="EMBL" id="NAFI01000180">
    <property type="protein sequence ID" value="OSJ06089.1"/>
    <property type="molecule type" value="Genomic_DNA"/>
</dbReference>
<protein>
    <submittedName>
        <fullName evidence="1">Uncharacterized protein</fullName>
    </submittedName>
</protein>
<comment type="caution">
    <text evidence="1">The sequence shown here is derived from an EMBL/GenBank/DDBJ whole genome shotgun (WGS) entry which is preliminary data.</text>
</comment>
<dbReference type="AlphaFoldDB" id="A0A1X3H3P1"/>